<reference evidence="1" key="1">
    <citation type="journal article" date="2014" name="Front. Microbiol.">
        <title>High frequency of phylogenetically diverse reductive dehalogenase-homologous genes in deep subseafloor sedimentary metagenomes.</title>
        <authorList>
            <person name="Kawai M."/>
            <person name="Futagami T."/>
            <person name="Toyoda A."/>
            <person name="Takaki Y."/>
            <person name="Nishi S."/>
            <person name="Hori S."/>
            <person name="Arai W."/>
            <person name="Tsubouchi T."/>
            <person name="Morono Y."/>
            <person name="Uchiyama I."/>
            <person name="Ito T."/>
            <person name="Fujiyama A."/>
            <person name="Inagaki F."/>
            <person name="Takami H."/>
        </authorList>
    </citation>
    <scope>NUCLEOTIDE SEQUENCE</scope>
    <source>
        <strain evidence="1">Expedition CK06-06</strain>
    </source>
</reference>
<accession>X1SM61</accession>
<proteinExistence type="predicted"/>
<dbReference type="EMBL" id="BARW01016691">
    <property type="protein sequence ID" value="GAI94008.1"/>
    <property type="molecule type" value="Genomic_DNA"/>
</dbReference>
<gene>
    <name evidence="1" type="ORF">S12H4_29001</name>
</gene>
<sequence>MTGVVGGDKDVNAVGDDGLGYIQDGKIIHYKASGAPSIELLN</sequence>
<protein>
    <submittedName>
        <fullName evidence="1">Uncharacterized protein</fullName>
    </submittedName>
</protein>
<name>X1SM61_9ZZZZ</name>
<comment type="caution">
    <text evidence="1">The sequence shown here is derived from an EMBL/GenBank/DDBJ whole genome shotgun (WGS) entry which is preliminary data.</text>
</comment>
<evidence type="ECO:0000313" key="1">
    <source>
        <dbReference type="EMBL" id="GAI94008.1"/>
    </source>
</evidence>
<organism evidence="1">
    <name type="scientific">marine sediment metagenome</name>
    <dbReference type="NCBI Taxonomy" id="412755"/>
    <lineage>
        <taxon>unclassified sequences</taxon>
        <taxon>metagenomes</taxon>
        <taxon>ecological metagenomes</taxon>
    </lineage>
</organism>
<dbReference type="AlphaFoldDB" id="X1SM61"/>